<comment type="similarity">
    <text evidence="3">Belongs to the EROs family.</text>
</comment>
<keyword evidence="18" id="KW-1185">Reference proteome</keyword>
<keyword evidence="12 16" id="KW-0472">Membrane</keyword>
<evidence type="ECO:0000256" key="13">
    <source>
        <dbReference type="ARBA" id="ARBA00023157"/>
    </source>
</evidence>
<dbReference type="PANTHER" id="PTHR12613">
    <property type="entry name" value="ERO1-RELATED"/>
    <property type="match status" value="1"/>
</dbReference>
<keyword evidence="9" id="KW-0274">FAD</keyword>
<keyword evidence="16" id="KW-0812">Transmembrane</keyword>
<keyword evidence="14" id="KW-0325">Glycoprotein</keyword>
<evidence type="ECO:0000256" key="10">
    <source>
        <dbReference type="ARBA" id="ARBA00022982"/>
    </source>
</evidence>
<evidence type="ECO:0000256" key="2">
    <source>
        <dbReference type="ARBA" id="ARBA00004367"/>
    </source>
</evidence>
<protein>
    <submittedName>
        <fullName evidence="17">Endoplasmic oxidoreductin-1</fullName>
    </submittedName>
</protein>
<evidence type="ECO:0000256" key="12">
    <source>
        <dbReference type="ARBA" id="ARBA00023136"/>
    </source>
</evidence>
<keyword evidence="11" id="KW-0560">Oxidoreductase</keyword>
<evidence type="ECO:0000256" key="1">
    <source>
        <dbReference type="ARBA" id="ARBA00001974"/>
    </source>
</evidence>
<comment type="caution">
    <text evidence="17">The sequence shown here is derived from an EMBL/GenBank/DDBJ whole genome shotgun (WGS) entry which is preliminary data.</text>
</comment>
<comment type="cofactor">
    <cofactor evidence="1">
        <name>FAD</name>
        <dbReference type="ChEBI" id="CHEBI:57692"/>
    </cofactor>
</comment>
<sequence length="314" mass="36100">MAKLNMAVKLTASRQSTQSTPIDVMRYILPVIIAATSLYVWFSPFLGPSDSYRSGDSIHPLSPSTSLQPSGLIGDSICEYHTLNQIDEQLRPDLRALIHTPFFSHYKVNLHKQCPFWDVHGLCTQRECAVEILGEDQIPEELTSKRSSTDVSTISFGIQSVQKQDYSDEDFCIVEDVDSSDSIYVSLVSNPERFTGFSGESANKIWRLIYEESCFKDWNTCLEKRAFYRIISGLHGSISMHICDEFCNVTTNKWGRNMLCYHYRVGKFPERIENVYFNYAILLSAINKMSMYFHTYDFCIANKQMEHCTKVHNY</sequence>
<evidence type="ECO:0000256" key="15">
    <source>
        <dbReference type="ARBA" id="ARBA00023284"/>
    </source>
</evidence>
<keyword evidence="16" id="KW-1133">Transmembrane helix</keyword>
<evidence type="ECO:0000256" key="7">
    <source>
        <dbReference type="ARBA" id="ARBA00022729"/>
    </source>
</evidence>
<evidence type="ECO:0000256" key="6">
    <source>
        <dbReference type="ARBA" id="ARBA00022630"/>
    </source>
</evidence>
<name>A0ABR2W0H6_9FUNG</name>
<keyword evidence="5" id="KW-0813">Transport</keyword>
<keyword evidence="13" id="KW-1015">Disulfide bond</keyword>
<comment type="subunit">
    <text evidence="4">May function both as a monomer and a homodimer.</text>
</comment>
<accession>A0ABR2W0H6</accession>
<feature type="transmembrane region" description="Helical" evidence="16">
    <location>
        <begin position="24"/>
        <end position="42"/>
    </location>
</feature>
<evidence type="ECO:0000313" key="18">
    <source>
        <dbReference type="Proteomes" id="UP001479436"/>
    </source>
</evidence>
<keyword evidence="8" id="KW-0256">Endoplasmic reticulum</keyword>
<evidence type="ECO:0000256" key="4">
    <source>
        <dbReference type="ARBA" id="ARBA00011802"/>
    </source>
</evidence>
<evidence type="ECO:0000256" key="9">
    <source>
        <dbReference type="ARBA" id="ARBA00022827"/>
    </source>
</evidence>
<dbReference type="PANTHER" id="PTHR12613:SF0">
    <property type="entry name" value="ERO1-LIKE PROTEIN"/>
    <property type="match status" value="1"/>
</dbReference>
<evidence type="ECO:0000256" key="11">
    <source>
        <dbReference type="ARBA" id="ARBA00023002"/>
    </source>
</evidence>
<dbReference type="Pfam" id="PF04137">
    <property type="entry name" value="ERO1"/>
    <property type="match status" value="1"/>
</dbReference>
<keyword evidence="10" id="KW-0249">Electron transport</keyword>
<evidence type="ECO:0000256" key="8">
    <source>
        <dbReference type="ARBA" id="ARBA00022824"/>
    </source>
</evidence>
<dbReference type="InterPro" id="IPR037192">
    <property type="entry name" value="ERO1-like_sf"/>
</dbReference>
<evidence type="ECO:0000313" key="17">
    <source>
        <dbReference type="EMBL" id="KAK9712359.1"/>
    </source>
</evidence>
<evidence type="ECO:0000256" key="16">
    <source>
        <dbReference type="SAM" id="Phobius"/>
    </source>
</evidence>
<keyword evidence="6" id="KW-0285">Flavoprotein</keyword>
<dbReference type="Proteomes" id="UP001479436">
    <property type="component" value="Unassembled WGS sequence"/>
</dbReference>
<dbReference type="SUPFAM" id="SSF110019">
    <property type="entry name" value="ERO1-like"/>
    <property type="match status" value="1"/>
</dbReference>
<dbReference type="EMBL" id="JASJQH010007223">
    <property type="protein sequence ID" value="KAK9712359.1"/>
    <property type="molecule type" value="Genomic_DNA"/>
</dbReference>
<organism evidence="17 18">
    <name type="scientific">Basidiobolus ranarum</name>
    <dbReference type="NCBI Taxonomy" id="34480"/>
    <lineage>
        <taxon>Eukaryota</taxon>
        <taxon>Fungi</taxon>
        <taxon>Fungi incertae sedis</taxon>
        <taxon>Zoopagomycota</taxon>
        <taxon>Entomophthoromycotina</taxon>
        <taxon>Basidiobolomycetes</taxon>
        <taxon>Basidiobolales</taxon>
        <taxon>Basidiobolaceae</taxon>
        <taxon>Basidiobolus</taxon>
    </lineage>
</organism>
<evidence type="ECO:0000256" key="14">
    <source>
        <dbReference type="ARBA" id="ARBA00023180"/>
    </source>
</evidence>
<evidence type="ECO:0000256" key="3">
    <source>
        <dbReference type="ARBA" id="ARBA00008277"/>
    </source>
</evidence>
<comment type="subcellular location">
    <subcellularLocation>
        <location evidence="2">Endoplasmic reticulum membrane</location>
        <topology evidence="2">Peripheral membrane protein</topology>
        <orientation evidence="2">Lumenal side</orientation>
    </subcellularLocation>
</comment>
<reference evidence="17 18" key="1">
    <citation type="submission" date="2023-04" db="EMBL/GenBank/DDBJ databases">
        <title>Genome of Basidiobolus ranarum AG-B5.</title>
        <authorList>
            <person name="Stajich J.E."/>
            <person name="Carter-House D."/>
            <person name="Gryganskyi A."/>
        </authorList>
    </citation>
    <scope>NUCLEOTIDE SEQUENCE [LARGE SCALE GENOMIC DNA]</scope>
    <source>
        <strain evidence="17 18">AG-B5</strain>
    </source>
</reference>
<keyword evidence="7" id="KW-0732">Signal</keyword>
<gene>
    <name evidence="17" type="primary">ERO1_3</name>
    <name evidence="17" type="ORF">K7432_007212</name>
</gene>
<keyword evidence="15" id="KW-0676">Redox-active center</keyword>
<dbReference type="InterPro" id="IPR007266">
    <property type="entry name" value="Ero1"/>
</dbReference>
<proteinExistence type="inferred from homology"/>
<evidence type="ECO:0000256" key="5">
    <source>
        <dbReference type="ARBA" id="ARBA00022448"/>
    </source>
</evidence>